<keyword evidence="2" id="KW-0408">Iron</keyword>
<keyword evidence="7" id="KW-1185">Reference proteome</keyword>
<dbReference type="GO" id="GO:0046872">
    <property type="term" value="F:metal ion binding"/>
    <property type="evidence" value="ECO:0007669"/>
    <property type="project" value="UniProtKB-KW"/>
</dbReference>
<feature type="binding site" evidence="2">
    <location>
        <position position="103"/>
    </location>
    <ligand>
        <name>Fe cation</name>
        <dbReference type="ChEBI" id="CHEBI:24875"/>
    </ligand>
</feature>
<dbReference type="Proteomes" id="UP000451565">
    <property type="component" value="Unassembled WGS sequence"/>
</dbReference>
<comment type="caution">
    <text evidence="6">The sequence shown here is derived from an EMBL/GenBank/DDBJ whole genome shotgun (WGS) entry which is preliminary data.</text>
</comment>
<dbReference type="EMBL" id="WINI01000007">
    <property type="protein sequence ID" value="MQR01663.1"/>
    <property type="molecule type" value="Genomic_DNA"/>
</dbReference>
<evidence type="ECO:0000313" key="7">
    <source>
        <dbReference type="Proteomes" id="UP000451565"/>
    </source>
</evidence>
<feature type="binding site" evidence="2">
    <location>
        <position position="57"/>
    </location>
    <ligand>
        <name>Fe cation</name>
        <dbReference type="ChEBI" id="CHEBI:24875"/>
    </ligand>
</feature>
<dbReference type="InterPro" id="IPR012093">
    <property type="entry name" value="Pirin"/>
</dbReference>
<evidence type="ECO:0000259" key="4">
    <source>
        <dbReference type="Pfam" id="PF02678"/>
    </source>
</evidence>
<evidence type="ECO:0000256" key="1">
    <source>
        <dbReference type="ARBA" id="ARBA00008416"/>
    </source>
</evidence>
<dbReference type="InterPro" id="IPR008778">
    <property type="entry name" value="Pirin_C_dom"/>
</dbReference>
<proteinExistence type="inferred from homology"/>
<dbReference type="SUPFAM" id="SSF51182">
    <property type="entry name" value="RmlC-like cupins"/>
    <property type="match status" value="1"/>
</dbReference>
<evidence type="ECO:0000313" key="6">
    <source>
        <dbReference type="EMBL" id="MQR01663.1"/>
    </source>
</evidence>
<dbReference type="PANTHER" id="PTHR13903">
    <property type="entry name" value="PIRIN-RELATED"/>
    <property type="match status" value="1"/>
</dbReference>
<dbReference type="RefSeq" id="WP_153235261.1">
    <property type="nucleotide sequence ID" value="NZ_WINI01000007.1"/>
</dbReference>
<comment type="similarity">
    <text evidence="1 3">Belongs to the pirin family.</text>
</comment>
<dbReference type="Pfam" id="PF02678">
    <property type="entry name" value="Pirin"/>
    <property type="match status" value="1"/>
</dbReference>
<reference evidence="6 7" key="1">
    <citation type="submission" date="2019-10" db="EMBL/GenBank/DDBJ databases">
        <title>Glaciimonas soli sp. nov., a psychrophilic bacterium isolated from the forest soil of a high elevation mountain in Taiwan.</title>
        <authorList>
            <person name="Wang L.-T."/>
            <person name="Shieh W.Y."/>
        </authorList>
    </citation>
    <scope>NUCLEOTIDE SEQUENCE [LARGE SCALE GENOMIC DNA]</scope>
    <source>
        <strain evidence="6 7">GS1</strain>
    </source>
</reference>
<keyword evidence="2" id="KW-0479">Metal-binding</keyword>
<evidence type="ECO:0000259" key="5">
    <source>
        <dbReference type="Pfam" id="PF05726"/>
    </source>
</evidence>
<dbReference type="CDD" id="cd02909">
    <property type="entry name" value="cupin_pirin_N"/>
    <property type="match status" value="1"/>
</dbReference>
<feature type="binding site" evidence="2">
    <location>
        <position position="101"/>
    </location>
    <ligand>
        <name>Fe cation</name>
        <dbReference type="ChEBI" id="CHEBI:24875"/>
    </ligand>
</feature>
<organism evidence="6 7">
    <name type="scientific">Glaciimonas soli</name>
    <dbReference type="NCBI Taxonomy" id="2590999"/>
    <lineage>
        <taxon>Bacteria</taxon>
        <taxon>Pseudomonadati</taxon>
        <taxon>Pseudomonadota</taxon>
        <taxon>Betaproteobacteria</taxon>
        <taxon>Burkholderiales</taxon>
        <taxon>Oxalobacteraceae</taxon>
        <taxon>Glaciimonas</taxon>
    </lineage>
</organism>
<dbReference type="Gene3D" id="2.60.120.10">
    <property type="entry name" value="Jelly Rolls"/>
    <property type="match status" value="2"/>
</dbReference>
<comment type="cofactor">
    <cofactor evidence="2">
        <name>Fe cation</name>
        <dbReference type="ChEBI" id="CHEBI:24875"/>
    </cofactor>
    <text evidence="2">Binds 1 Fe cation per subunit.</text>
</comment>
<evidence type="ECO:0000256" key="2">
    <source>
        <dbReference type="PIRSR" id="PIRSR006232-1"/>
    </source>
</evidence>
<gene>
    <name evidence="6" type="ORF">GEV47_13370</name>
</gene>
<dbReference type="OrthoDB" id="321327at2"/>
<dbReference type="InterPro" id="IPR003829">
    <property type="entry name" value="Pirin_N_dom"/>
</dbReference>
<feature type="binding site" evidence="2">
    <location>
        <position position="59"/>
    </location>
    <ligand>
        <name>Fe cation</name>
        <dbReference type="ChEBI" id="CHEBI:24875"/>
    </ligand>
</feature>
<feature type="domain" description="Pirin N-terminal" evidence="4">
    <location>
        <begin position="19"/>
        <end position="123"/>
    </location>
</feature>
<accession>A0A843YVE4</accession>
<dbReference type="CDD" id="cd02247">
    <property type="entry name" value="cupin_pirin_C"/>
    <property type="match status" value="1"/>
</dbReference>
<dbReference type="Pfam" id="PF05726">
    <property type="entry name" value="Pirin_C"/>
    <property type="match status" value="1"/>
</dbReference>
<protein>
    <submittedName>
        <fullName evidence="6">Pirin family protein</fullName>
    </submittedName>
</protein>
<dbReference type="AlphaFoldDB" id="A0A843YVE4"/>
<evidence type="ECO:0000256" key="3">
    <source>
        <dbReference type="RuleBase" id="RU003457"/>
    </source>
</evidence>
<name>A0A843YVE4_9BURK</name>
<dbReference type="InterPro" id="IPR014710">
    <property type="entry name" value="RmlC-like_jellyroll"/>
</dbReference>
<feature type="domain" description="Pirin C-terminal" evidence="5">
    <location>
        <begin position="176"/>
        <end position="272"/>
    </location>
</feature>
<dbReference type="PANTHER" id="PTHR13903:SF8">
    <property type="entry name" value="PIRIN"/>
    <property type="match status" value="1"/>
</dbReference>
<dbReference type="PIRSF" id="PIRSF006232">
    <property type="entry name" value="Pirin"/>
    <property type="match status" value="1"/>
</dbReference>
<dbReference type="InterPro" id="IPR011051">
    <property type="entry name" value="RmlC_Cupin_sf"/>
</dbReference>
<sequence>MSSILHRIQGQTRDIGFPVKRLLPAMAARMVGPFVFFDHMGPMVFAEQGTEGDVRPHPHIGLATVTYLFSGALMHRDSLGSVQRITPGDVNWMSAGCGIVHSERIPEDIRTQHVPVQGIQMWIGLPLAEEESAPGFWHYPAADLPRVATVGVTVHVLAGQAFGQQSPVKTNSPTLYAAINMEADAQIDIAKDYAERALYVVDGAISVDGEVVEAGTLVVLRTDIIVNVIAQNASRLMLLGGAPLDGGARFVWWNFVASSKEKIEAAKLAWATQEHTFFPPVPGESEFIPLPESKL</sequence>